<dbReference type="InterPro" id="IPR055170">
    <property type="entry name" value="GFO_IDH_MocA-like_dom"/>
</dbReference>
<dbReference type="InParanoid" id="B4D5P6"/>
<dbReference type="STRING" id="497964.CfE428DRAFT_4235"/>
<gene>
    <name evidence="3" type="ORF">CfE428DRAFT_4235</name>
</gene>
<dbReference type="GO" id="GO:0000166">
    <property type="term" value="F:nucleotide binding"/>
    <property type="evidence" value="ECO:0007669"/>
    <property type="project" value="InterPro"/>
</dbReference>
<feature type="domain" description="Gfo/Idh/MocA-like oxidoreductase N-terminal" evidence="1">
    <location>
        <begin position="31"/>
        <end position="148"/>
    </location>
</feature>
<protein>
    <submittedName>
        <fullName evidence="3">Oxidoreductase domain protein</fullName>
    </submittedName>
</protein>
<organism evidence="3 4">
    <name type="scientific">Chthoniobacter flavus Ellin428</name>
    <dbReference type="NCBI Taxonomy" id="497964"/>
    <lineage>
        <taxon>Bacteria</taxon>
        <taxon>Pseudomonadati</taxon>
        <taxon>Verrucomicrobiota</taxon>
        <taxon>Spartobacteria</taxon>
        <taxon>Chthoniobacterales</taxon>
        <taxon>Chthoniobacteraceae</taxon>
        <taxon>Chthoniobacter</taxon>
    </lineage>
</organism>
<dbReference type="Pfam" id="PF01408">
    <property type="entry name" value="GFO_IDH_MocA"/>
    <property type="match status" value="1"/>
</dbReference>
<name>B4D5P6_9BACT</name>
<keyword evidence="4" id="KW-1185">Reference proteome</keyword>
<proteinExistence type="predicted"/>
<sequence length="373" mass="41094">MRHRFPFLCFLCLFVANPPLTHTLQMNKKYKVAIIGYGWAATAHIAAINATTNAEVCAIWSSRTLDSEELSRKHGSKITAYTDLQKMLTSPEVQIVDITSYPNQHAEQFIAAVRAGKHVIIEKPLAIEWSEILAMKKAADESGAKVCVCFECRWSSQFLATKAVLDAGLIGSVHYGEVDYYHGIGPWYGQYRWNTKRELGGSALLTAGCHALDALLLCIGGDVEEVTSYSAQSQNAVFKPYEYATTSTTLLRFANGAVGKSAAVVDCLQPYYFHSHLVGSEGSILDNKFHSQKLNGLNRHAWSQLSMQMLDSGDVDDHPYQSQFQAFFDALEQGKDMPLTSFADGFATHRVIAAADQSAAEKRPVKISEIPVA</sequence>
<evidence type="ECO:0000313" key="4">
    <source>
        <dbReference type="Proteomes" id="UP000005824"/>
    </source>
</evidence>
<feature type="domain" description="GFO/IDH/MocA-like oxidoreductase" evidence="2">
    <location>
        <begin position="158"/>
        <end position="284"/>
    </location>
</feature>
<dbReference type="SUPFAM" id="SSF55347">
    <property type="entry name" value="Glyceraldehyde-3-phosphate dehydrogenase-like, C-terminal domain"/>
    <property type="match status" value="1"/>
</dbReference>
<dbReference type="AlphaFoldDB" id="B4D5P6"/>
<reference evidence="3 4" key="1">
    <citation type="journal article" date="2011" name="J. Bacteriol.">
        <title>Genome sequence of Chthoniobacter flavus Ellin428, an aerobic heterotrophic soil bacterium.</title>
        <authorList>
            <person name="Kant R."/>
            <person name="van Passel M.W."/>
            <person name="Palva A."/>
            <person name="Lucas S."/>
            <person name="Lapidus A."/>
            <person name="Glavina Del Rio T."/>
            <person name="Dalin E."/>
            <person name="Tice H."/>
            <person name="Bruce D."/>
            <person name="Goodwin L."/>
            <person name="Pitluck S."/>
            <person name="Larimer F.W."/>
            <person name="Land M.L."/>
            <person name="Hauser L."/>
            <person name="Sangwan P."/>
            <person name="de Vos W.M."/>
            <person name="Janssen P.H."/>
            <person name="Smidt H."/>
        </authorList>
    </citation>
    <scope>NUCLEOTIDE SEQUENCE [LARGE SCALE GENOMIC DNA]</scope>
    <source>
        <strain evidence="3 4">Ellin428</strain>
    </source>
</reference>
<evidence type="ECO:0000313" key="3">
    <source>
        <dbReference type="EMBL" id="EDY18099.1"/>
    </source>
</evidence>
<accession>B4D5P6</accession>
<comment type="caution">
    <text evidence="3">The sequence shown here is derived from an EMBL/GenBank/DDBJ whole genome shotgun (WGS) entry which is preliminary data.</text>
</comment>
<evidence type="ECO:0000259" key="1">
    <source>
        <dbReference type="Pfam" id="PF01408"/>
    </source>
</evidence>
<dbReference type="PANTHER" id="PTHR43249:SF1">
    <property type="entry name" value="D-GLUCOSIDE 3-DEHYDROGENASE"/>
    <property type="match status" value="1"/>
</dbReference>
<dbReference type="Gene3D" id="3.30.360.10">
    <property type="entry name" value="Dihydrodipicolinate Reductase, domain 2"/>
    <property type="match status" value="1"/>
</dbReference>
<dbReference type="SUPFAM" id="SSF51735">
    <property type="entry name" value="NAD(P)-binding Rossmann-fold domains"/>
    <property type="match status" value="1"/>
</dbReference>
<dbReference type="Pfam" id="PF22725">
    <property type="entry name" value="GFO_IDH_MocA_C3"/>
    <property type="match status" value="1"/>
</dbReference>
<dbReference type="InterPro" id="IPR000683">
    <property type="entry name" value="Gfo/Idh/MocA-like_OxRdtase_N"/>
</dbReference>
<dbReference type="PANTHER" id="PTHR43249">
    <property type="entry name" value="UDP-N-ACETYL-2-AMINO-2-DEOXY-D-GLUCURONATE OXIDASE"/>
    <property type="match status" value="1"/>
</dbReference>
<dbReference type="Proteomes" id="UP000005824">
    <property type="component" value="Unassembled WGS sequence"/>
</dbReference>
<dbReference type="EMBL" id="ABVL01000014">
    <property type="protein sequence ID" value="EDY18099.1"/>
    <property type="molecule type" value="Genomic_DNA"/>
</dbReference>
<dbReference type="InterPro" id="IPR036291">
    <property type="entry name" value="NAD(P)-bd_dom_sf"/>
</dbReference>
<dbReference type="Gene3D" id="3.40.50.720">
    <property type="entry name" value="NAD(P)-binding Rossmann-like Domain"/>
    <property type="match status" value="1"/>
</dbReference>
<dbReference type="eggNOG" id="COG0673">
    <property type="taxonomic scope" value="Bacteria"/>
</dbReference>
<dbReference type="InterPro" id="IPR052515">
    <property type="entry name" value="Gfo/Idh/MocA_Oxidoreductase"/>
</dbReference>
<evidence type="ECO:0000259" key="2">
    <source>
        <dbReference type="Pfam" id="PF22725"/>
    </source>
</evidence>